<proteinExistence type="predicted"/>
<dbReference type="InterPro" id="IPR008917">
    <property type="entry name" value="TF_DNA-bd_sf"/>
</dbReference>
<name>A0A8S9WW03_APOLU</name>
<dbReference type="InterPro" id="IPR004827">
    <property type="entry name" value="bZIP"/>
</dbReference>
<feature type="compositionally biased region" description="Basic and acidic residues" evidence="6">
    <location>
        <begin position="719"/>
        <end position="737"/>
    </location>
</feature>
<dbReference type="GO" id="GO:0005634">
    <property type="term" value="C:nucleus"/>
    <property type="evidence" value="ECO:0007669"/>
    <property type="project" value="TreeGrafter"/>
</dbReference>
<feature type="compositionally biased region" description="Polar residues" evidence="6">
    <location>
        <begin position="476"/>
        <end position="488"/>
    </location>
</feature>
<keyword evidence="1" id="KW-0805">Transcription regulation</keyword>
<feature type="compositionally biased region" description="Low complexity" evidence="6">
    <location>
        <begin position="527"/>
        <end position="539"/>
    </location>
</feature>
<feature type="region of interest" description="Disordered" evidence="6">
    <location>
        <begin position="877"/>
        <end position="899"/>
    </location>
</feature>
<dbReference type="Proteomes" id="UP000466442">
    <property type="component" value="Unassembled WGS sequence"/>
</dbReference>
<dbReference type="PROSITE" id="PS50217">
    <property type="entry name" value="BZIP"/>
    <property type="match status" value="1"/>
</dbReference>
<evidence type="ECO:0000259" key="7">
    <source>
        <dbReference type="PROSITE" id="PS50217"/>
    </source>
</evidence>
<evidence type="ECO:0000313" key="8">
    <source>
        <dbReference type="EMBL" id="KAF6200288.1"/>
    </source>
</evidence>
<reference evidence="8" key="1">
    <citation type="journal article" date="2021" name="Mol. Ecol. Resour.">
        <title>Apolygus lucorum genome provides insights into omnivorousness and mesophyll feeding.</title>
        <authorList>
            <person name="Liu Y."/>
            <person name="Liu H."/>
            <person name="Wang H."/>
            <person name="Huang T."/>
            <person name="Liu B."/>
            <person name="Yang B."/>
            <person name="Yin L."/>
            <person name="Li B."/>
            <person name="Zhang Y."/>
            <person name="Zhang S."/>
            <person name="Jiang F."/>
            <person name="Zhang X."/>
            <person name="Ren Y."/>
            <person name="Wang B."/>
            <person name="Wang S."/>
            <person name="Lu Y."/>
            <person name="Wu K."/>
            <person name="Fan W."/>
            <person name="Wang G."/>
        </authorList>
    </citation>
    <scope>NUCLEOTIDE SEQUENCE</scope>
    <source>
        <strain evidence="8">12Hb</strain>
    </source>
</reference>
<dbReference type="EMBL" id="WIXP02000014">
    <property type="protein sequence ID" value="KAF6200288.1"/>
    <property type="molecule type" value="Genomic_DNA"/>
</dbReference>
<feature type="region of interest" description="Disordered" evidence="6">
    <location>
        <begin position="708"/>
        <end position="737"/>
    </location>
</feature>
<evidence type="ECO:0000256" key="3">
    <source>
        <dbReference type="ARBA" id="ARBA00023159"/>
    </source>
</evidence>
<feature type="region of interest" description="Disordered" evidence="6">
    <location>
        <begin position="369"/>
        <end position="416"/>
    </location>
</feature>
<dbReference type="InterPro" id="IPR047167">
    <property type="entry name" value="NFE2-like"/>
</dbReference>
<evidence type="ECO:0000313" key="9">
    <source>
        <dbReference type="Proteomes" id="UP000466442"/>
    </source>
</evidence>
<keyword evidence="2" id="KW-0238">DNA-binding</keyword>
<accession>A0A8S9WW03</accession>
<dbReference type="FunFam" id="1.10.880.10:FF:000004">
    <property type="entry name" value="Nuclear factor, erythroid 2"/>
    <property type="match status" value="1"/>
</dbReference>
<dbReference type="SUPFAM" id="SSF47454">
    <property type="entry name" value="A DNA-binding domain in eukaryotic transcription factors"/>
    <property type="match status" value="1"/>
</dbReference>
<keyword evidence="9" id="KW-1185">Reference proteome</keyword>
<feature type="region of interest" description="Disordered" evidence="6">
    <location>
        <begin position="521"/>
        <end position="565"/>
    </location>
</feature>
<dbReference type="Gene3D" id="1.10.880.10">
    <property type="entry name" value="Transcription factor, Skn-1-like, DNA-binding domain"/>
    <property type="match status" value="1"/>
</dbReference>
<comment type="caution">
    <text evidence="8">The sequence shown here is derived from an EMBL/GenBank/DDBJ whole genome shotgun (WGS) entry which is preliminary data.</text>
</comment>
<dbReference type="SMART" id="SM00338">
    <property type="entry name" value="BRLZ"/>
    <property type="match status" value="1"/>
</dbReference>
<evidence type="ECO:0000256" key="4">
    <source>
        <dbReference type="ARBA" id="ARBA00023163"/>
    </source>
</evidence>
<keyword evidence="4" id="KW-0804">Transcription</keyword>
<feature type="region of interest" description="Disordered" evidence="6">
    <location>
        <begin position="467"/>
        <end position="488"/>
    </location>
</feature>
<feature type="domain" description="BZIP" evidence="7">
    <location>
        <begin position="777"/>
        <end position="840"/>
    </location>
</feature>
<keyword evidence="3" id="KW-0010">Activator</keyword>
<dbReference type="GO" id="GO:0000978">
    <property type="term" value="F:RNA polymerase II cis-regulatory region sequence-specific DNA binding"/>
    <property type="evidence" value="ECO:0007669"/>
    <property type="project" value="InterPro"/>
</dbReference>
<feature type="compositionally biased region" description="Low complexity" evidence="6">
    <location>
        <begin position="402"/>
        <end position="411"/>
    </location>
</feature>
<dbReference type="CDD" id="cd14698">
    <property type="entry name" value="bZIP_CNC"/>
    <property type="match status" value="1"/>
</dbReference>
<gene>
    <name evidence="8" type="ORF">GE061_006591</name>
</gene>
<keyword evidence="5" id="KW-0539">Nucleus</keyword>
<dbReference type="AlphaFoldDB" id="A0A8S9WW03"/>
<feature type="region of interest" description="Disordered" evidence="6">
    <location>
        <begin position="438"/>
        <end position="457"/>
    </location>
</feature>
<feature type="region of interest" description="Disordered" evidence="6">
    <location>
        <begin position="121"/>
        <end position="144"/>
    </location>
</feature>
<dbReference type="PANTHER" id="PTHR24411">
    <property type="entry name" value="NUCLEAR FACTOR ERYTHROID 2-RELATED FACTOR"/>
    <property type="match status" value="1"/>
</dbReference>
<sequence>MPVTRTFVLDLITSQVIPATMLCLKKIYTDELLQLAILLSILRSEHNTDLIQIPAIGIGDGDSWDFGRSLIRRDTSLHPKNPDAMMLRDEDLLADLHNLGRYSRVGSLWQDVTAYMGLTSNGAVPSTSSSPQSSPSGVDDHLWDTPVHLKDDSLSQEDMDLIEILWKQDVDMGFSIEGWDQNNQTQSSRELKEEVDPKSALKDETIAKEEDKEVDSEKKDVKVEDQWAGKQYTIDLETGEYIIKEEPSCNSSVELDDDEPPSSLLPDPGFSLEEALELVGLNDGFEDLLERAEGGEDETKDLLDEAVVSELEAASNDLQEQLDIIADMIQTPTYHPRPYQGRVGYSRGMSMEQRWQDLASLLSLPPEQQYGHHHHLHSAHPPSLHLPPGYHPPPAPLDHPTKAAPPAGATPESPHHYAANIAGANNVGSAVASSMNLMTNSSEPMGGEAPPVTNFKMENPHDMMYYQQQQQQQQQNSSSDIPHNSTEGFLSSILNDEDLQLVENIAWNEGMYTMRMLEGASGGANGGADSDSAVSSMGSERVPSLTSDTECEWTETNSDSGHTPADHYPSDYTASAFSKYKWYDYGYGSRNLSGESSSRGVAQKKHHMYGKRVCHDQSPGNVSNSSCSASGPLKMDLAGAAAAPLTPHGSPYASPPLELPRTPTAPELKYSCSVEFSRQNLAQHVDAFIGARSSPSQIAAHNHTYHMLPESCGSHQRPLARDKKGRKTEEEQHLSRDERRARALNIPMLVDDIINLPMDEFNERLSKYDLSENQLSLIRDIRRRGKNKVAAQNCRKRKLDQILSLADEVRQMKDRKARLIHERQVLLSDRHRIKSKFAQLYRHIFQSLRDADGNPYSPYEWSLQQTADGSVILVPRGNQTMLDPDMPPNQRKPQDHRNP</sequence>
<dbReference type="Pfam" id="PF03131">
    <property type="entry name" value="bZIP_Maf"/>
    <property type="match status" value="1"/>
</dbReference>
<evidence type="ECO:0000256" key="5">
    <source>
        <dbReference type="ARBA" id="ARBA00023242"/>
    </source>
</evidence>
<evidence type="ECO:0000256" key="6">
    <source>
        <dbReference type="SAM" id="MobiDB-lite"/>
    </source>
</evidence>
<feature type="compositionally biased region" description="Basic and acidic residues" evidence="6">
    <location>
        <begin position="189"/>
        <end position="201"/>
    </location>
</feature>
<organism evidence="8 9">
    <name type="scientific">Apolygus lucorum</name>
    <name type="common">Small green plant bug</name>
    <name type="synonym">Lygocoris lucorum</name>
    <dbReference type="NCBI Taxonomy" id="248454"/>
    <lineage>
        <taxon>Eukaryota</taxon>
        <taxon>Metazoa</taxon>
        <taxon>Ecdysozoa</taxon>
        <taxon>Arthropoda</taxon>
        <taxon>Hexapoda</taxon>
        <taxon>Insecta</taxon>
        <taxon>Pterygota</taxon>
        <taxon>Neoptera</taxon>
        <taxon>Paraneoptera</taxon>
        <taxon>Hemiptera</taxon>
        <taxon>Heteroptera</taxon>
        <taxon>Panheteroptera</taxon>
        <taxon>Cimicomorpha</taxon>
        <taxon>Miridae</taxon>
        <taxon>Mirini</taxon>
        <taxon>Apolygus</taxon>
    </lineage>
</organism>
<dbReference type="InterPro" id="IPR004826">
    <property type="entry name" value="bZIP_Maf"/>
</dbReference>
<evidence type="ECO:0000256" key="2">
    <source>
        <dbReference type="ARBA" id="ARBA00023125"/>
    </source>
</evidence>
<feature type="compositionally biased region" description="Low complexity" evidence="6">
    <location>
        <begin position="379"/>
        <end position="388"/>
    </location>
</feature>
<feature type="region of interest" description="Disordered" evidence="6">
    <location>
        <begin position="178"/>
        <end position="201"/>
    </location>
</feature>
<feature type="compositionally biased region" description="Low complexity" evidence="6">
    <location>
        <begin position="125"/>
        <end position="136"/>
    </location>
</feature>
<dbReference type="PROSITE" id="PS00036">
    <property type="entry name" value="BZIP_BASIC"/>
    <property type="match status" value="1"/>
</dbReference>
<dbReference type="OrthoDB" id="7458135at2759"/>
<protein>
    <recommendedName>
        <fullName evidence="7">BZIP domain-containing protein</fullName>
    </recommendedName>
</protein>
<evidence type="ECO:0000256" key="1">
    <source>
        <dbReference type="ARBA" id="ARBA00023015"/>
    </source>
</evidence>
<dbReference type="PANTHER" id="PTHR24411:SF55">
    <property type="entry name" value="SEGMENTATION PROTEIN CAP'N'COLLAR"/>
    <property type="match status" value="1"/>
</dbReference>
<feature type="compositionally biased region" description="Polar residues" evidence="6">
    <location>
        <begin position="544"/>
        <end position="561"/>
    </location>
</feature>
<dbReference type="GO" id="GO:0000981">
    <property type="term" value="F:DNA-binding transcription factor activity, RNA polymerase II-specific"/>
    <property type="evidence" value="ECO:0007669"/>
    <property type="project" value="TreeGrafter"/>
</dbReference>